<dbReference type="AlphaFoldDB" id="A0A7U3ZQV1"/>
<reference evidence="1 2" key="2">
    <citation type="journal article" date="2012" name="Stand. Genomic Sci.">
        <title>Complete genome sequence of the aquatic bacterium Runella slithyformis type strain (LSU 4(T)).</title>
        <authorList>
            <person name="Copeland A."/>
            <person name="Zhang X."/>
            <person name="Misra M."/>
            <person name="Lapidus A."/>
            <person name="Nolan M."/>
            <person name="Lucas S."/>
            <person name="Deshpande S."/>
            <person name="Cheng J.F."/>
            <person name="Tapia R."/>
            <person name="Goodwin L.A."/>
            <person name="Pitluck S."/>
            <person name="Liolios K."/>
            <person name="Pagani I."/>
            <person name="Ivanova N."/>
            <person name="Mikhailova N."/>
            <person name="Pati A."/>
            <person name="Chen A."/>
            <person name="Palaniappan K."/>
            <person name="Land M."/>
            <person name="Hauser L."/>
            <person name="Pan C."/>
            <person name="Jeffries C.D."/>
            <person name="Detter J.C."/>
            <person name="Brambilla E.M."/>
            <person name="Rohde M."/>
            <person name="Djao O.D."/>
            <person name="Goker M."/>
            <person name="Sikorski J."/>
            <person name="Tindall B.J."/>
            <person name="Woyke T."/>
            <person name="Bristow J."/>
            <person name="Eisen J.A."/>
            <person name="Markowitz V."/>
            <person name="Hugenholtz P."/>
            <person name="Kyrpides N.C."/>
            <person name="Klenk H.P."/>
            <person name="Mavromatis K."/>
        </authorList>
    </citation>
    <scope>NUCLEOTIDE SEQUENCE [LARGE SCALE GENOMIC DNA]</scope>
    <source>
        <strain evidence="2">ATCC 29530 / DSM 19594 / LMG 11500 / NCIMB 11436 / LSU 4</strain>
    </source>
</reference>
<evidence type="ECO:0000313" key="1">
    <source>
        <dbReference type="EMBL" id="AEI51638.1"/>
    </source>
</evidence>
<dbReference type="Proteomes" id="UP000000493">
    <property type="component" value="Chromosome"/>
</dbReference>
<keyword evidence="2" id="KW-1185">Reference proteome</keyword>
<proteinExistence type="predicted"/>
<protein>
    <submittedName>
        <fullName evidence="1">Uncharacterized protein</fullName>
    </submittedName>
</protein>
<reference evidence="2" key="1">
    <citation type="submission" date="2011-06" db="EMBL/GenBank/DDBJ databases">
        <title>The complete genome of chromosome of Runella slithyformis DSM 19594.</title>
        <authorList>
            <consortium name="US DOE Joint Genome Institute (JGI-PGF)"/>
            <person name="Lucas S."/>
            <person name="Han J."/>
            <person name="Lapidus A."/>
            <person name="Bruce D."/>
            <person name="Goodwin L."/>
            <person name="Pitluck S."/>
            <person name="Peters L."/>
            <person name="Kyrpides N."/>
            <person name="Mavromatis K."/>
            <person name="Ivanova N."/>
            <person name="Ovchinnikova G."/>
            <person name="Zhang X."/>
            <person name="Misra M."/>
            <person name="Detter J.C."/>
            <person name="Tapia R."/>
            <person name="Han C."/>
            <person name="Land M."/>
            <person name="Hauser L."/>
            <person name="Markowitz V."/>
            <person name="Cheng J.-F."/>
            <person name="Hugenholtz P."/>
            <person name="Woyke T."/>
            <person name="Wu D."/>
            <person name="Tindall B."/>
            <person name="Faehrich R."/>
            <person name="Brambilla E."/>
            <person name="Klenk H.-P."/>
            <person name="Eisen J.A."/>
        </authorList>
    </citation>
    <scope>NUCLEOTIDE SEQUENCE [LARGE SCALE GENOMIC DNA]</scope>
    <source>
        <strain evidence="2">ATCC 29530 / DSM 19594 / LMG 11500 / NCIMB 11436 / LSU 4</strain>
    </source>
</reference>
<evidence type="ECO:0000313" key="2">
    <source>
        <dbReference type="Proteomes" id="UP000000493"/>
    </source>
</evidence>
<gene>
    <name evidence="1" type="ordered locus">Runsl_5345</name>
</gene>
<organism evidence="1 2">
    <name type="scientific">Runella slithyformis (strain ATCC 29530 / DSM 19594 / LMG 11500 / NCIMB 11436 / LSU 4)</name>
    <dbReference type="NCBI Taxonomy" id="761193"/>
    <lineage>
        <taxon>Bacteria</taxon>
        <taxon>Pseudomonadati</taxon>
        <taxon>Bacteroidota</taxon>
        <taxon>Cytophagia</taxon>
        <taxon>Cytophagales</taxon>
        <taxon>Spirosomataceae</taxon>
        <taxon>Runella</taxon>
    </lineage>
</organism>
<dbReference type="KEGG" id="rsi:Runsl_5345"/>
<dbReference type="EMBL" id="CP002859">
    <property type="protein sequence ID" value="AEI51638.1"/>
    <property type="molecule type" value="Genomic_DNA"/>
</dbReference>
<dbReference type="SUPFAM" id="SSF55961">
    <property type="entry name" value="Bet v1-like"/>
    <property type="match status" value="1"/>
</dbReference>
<accession>A0A7U3ZQV1</accession>
<sequence length="152" mass="17686">MATKTIHLEHAFAGDFILVYESIADFRKFGELHPYMVEVRQLSETIRNGIEYRVKEELLLLGFLKIHPQYNAEVIEITKNKHIQYVSNVKGGMVLVIDFTFFYDENRREVRVSEHITITGNRLLIAYFATVLQKAHVQLFDKLATRLTIPTS</sequence>
<dbReference type="CDD" id="cd07812">
    <property type="entry name" value="SRPBCC"/>
    <property type="match status" value="1"/>
</dbReference>
<name>A0A7U3ZQV1_RUNSL</name>
<dbReference type="RefSeq" id="WP_013930906.1">
    <property type="nucleotide sequence ID" value="NC_015703.1"/>
</dbReference>